<keyword evidence="7 14" id="KW-0808">Transferase</keyword>
<dbReference type="Pfam" id="PF00856">
    <property type="entry name" value="SET"/>
    <property type="match status" value="1"/>
</dbReference>
<evidence type="ECO:0000256" key="16">
    <source>
        <dbReference type="SAM" id="MobiDB-lite"/>
    </source>
</evidence>
<dbReference type="SMART" id="SM01291">
    <property type="entry name" value="N-SET"/>
    <property type="match status" value="1"/>
</dbReference>
<dbReference type="OrthoDB" id="308383at2759"/>
<feature type="compositionally biased region" description="Basic and acidic residues" evidence="16">
    <location>
        <begin position="52"/>
        <end position="67"/>
    </location>
</feature>
<keyword evidence="9 14" id="KW-0156">Chromatin regulator</keyword>
<sequence>MSGYYRRSYPIPPTGPQRNNFWHQQSGSDYPNKTYSNGGYRRYGRYGNFTDNDVRSSNHRDRRKEIDEGSSSSYKSSLLTYGDTYGDTKRPVLPVKWDAEELKSKYHYFDIREKKLIHSNEMTNWNKDSKYPSNGYVLVQENNTGQPRPVLKPRIPQEKAVDPRLERRQQQQQQVTPPTCRKLRSKLALLPRIVYDKFSVGPPPPSEIVLSLLSNVVTVQDISIKNYFKRYGDISHFEAFSDPNSALPLHIYLIRYGSYSGKLDDASKAAYMAFKDHEGRGCSILGTKFNCSLNKNNILEQTISRTVTENLNRVRKITTEMKKIEKRQKEEEKKESQAYSEKKIPLDLVKQINGRPVLVVSKPFALHHGLRVEDFKVKLRRYRWSRILDHPSGIYIVFNELDHARNCQKVESGRMLITSRVKRASVDVRFQLIAPKIDKKPLNDINGNQRGETSKFSNQLQTYKTKEELLEAATGCILKDLENALHVDIRKRIIGPAVFDTLNPASFPELIAKKEVKEKERKDLAAQKTEELKKKQSTNNDFDIFSLYSGGITQANRSRLKRRGSEVMDILPSGRKKLFKGVKPMAHMLNDDSLSKEQTPVPASTSSPFNESEDEEMTSSDATEYESGEDENVEQKKMVKVETESTTPEIGHAEKLLFGSKKAEEILNIPEPYRPSVGGFPKSIQPDDTVRPSLFIDDFQRTITDMEDLLILKKVLSIDKLSQSDDKIKFNKTLEYRVWKLRSQAQNFRIEQANQLRLLGAPLDPFLEIGNGSFKAQGYRKISEKIKSCYLPHRRKLHEPLNTVSHHNETKGGTPEVEHEDAENLEEAESAPQEISSSRDNRASNRRFQQDIEAQRAAIGTESELLSLNQLNKRKKPVTFARSTIHNWGLYALEPIAAKEMVIEYVGERIRQPVAEMREIRYLKSGIGSSYLFRIDENTVIDATKKGGIARFINHCCEPSCTAKIIKVGGMKRIVIYALRDIAANEELTYDYKFEREIDAEERLPCLCGAPSCKGFLN</sequence>
<comment type="catalytic activity">
    <reaction evidence="13">
        <text>N(6),N(6)-dimethyl-L-lysyl(4)-[histone H3] + S-adenosyl-L-methionine = N(6),N(6),N(6)-trimethyl-L-lysyl(4)-[histone H3] + S-adenosyl-L-homocysteine + H(+)</text>
        <dbReference type="Rhea" id="RHEA:60272"/>
        <dbReference type="Rhea" id="RHEA-COMP:15537"/>
        <dbReference type="Rhea" id="RHEA-COMP:15540"/>
        <dbReference type="ChEBI" id="CHEBI:15378"/>
        <dbReference type="ChEBI" id="CHEBI:57856"/>
        <dbReference type="ChEBI" id="CHEBI:59789"/>
        <dbReference type="ChEBI" id="CHEBI:61961"/>
        <dbReference type="ChEBI" id="CHEBI:61976"/>
    </reaction>
</comment>
<evidence type="ECO:0000313" key="20">
    <source>
        <dbReference type="Proteomes" id="UP000301737"/>
    </source>
</evidence>
<dbReference type="GO" id="GO:0048188">
    <property type="term" value="C:Set1C/COMPASS complex"/>
    <property type="evidence" value="ECO:0007669"/>
    <property type="project" value="InterPro"/>
</dbReference>
<comment type="catalytic activity">
    <reaction evidence="12">
        <text>N(6)-methyl-L-lysyl(4)-[histone H3] + S-adenosyl-L-methionine = N(6),N(6)-dimethyl-L-lysyl(4)-[histone H3] + S-adenosyl-L-homocysteine + H(+)</text>
        <dbReference type="Rhea" id="RHEA:60268"/>
        <dbReference type="Rhea" id="RHEA-COMP:15540"/>
        <dbReference type="Rhea" id="RHEA-COMP:15543"/>
        <dbReference type="ChEBI" id="CHEBI:15378"/>
        <dbReference type="ChEBI" id="CHEBI:57856"/>
        <dbReference type="ChEBI" id="CHEBI:59789"/>
        <dbReference type="ChEBI" id="CHEBI:61929"/>
        <dbReference type="ChEBI" id="CHEBI:61976"/>
    </reaction>
</comment>
<evidence type="ECO:0000256" key="13">
    <source>
        <dbReference type="ARBA" id="ARBA00049129"/>
    </source>
</evidence>
<keyword evidence="20" id="KW-1185">Reference proteome</keyword>
<keyword evidence="5 14" id="KW-0158">Chromosome</keyword>
<dbReference type="Pfam" id="PF21569">
    <property type="entry name" value="SET1_RBD"/>
    <property type="match status" value="1"/>
</dbReference>
<evidence type="ECO:0000256" key="2">
    <source>
        <dbReference type="ARBA" id="ARBA00004286"/>
    </source>
</evidence>
<protein>
    <recommendedName>
        <fullName evidence="4 14">Histone-lysine N-methyltransferase, H3 lysine-4 specific</fullName>
        <ecNumber evidence="3 14">2.1.1.354</ecNumber>
    </recommendedName>
</protein>
<comment type="subunit">
    <text evidence="14">Component of the COMPASS (Set1C) complex.</text>
</comment>
<evidence type="ECO:0000256" key="1">
    <source>
        <dbReference type="ARBA" id="ARBA00004123"/>
    </source>
</evidence>
<evidence type="ECO:0000256" key="14">
    <source>
        <dbReference type="PIRNR" id="PIRNR037104"/>
    </source>
</evidence>
<feature type="domain" description="Post-SET" evidence="18">
    <location>
        <begin position="1002"/>
        <end position="1018"/>
    </location>
</feature>
<comment type="caution">
    <text evidence="19">The sequence shown here is derived from an EMBL/GenBank/DDBJ whole genome shotgun (WGS) entry which is preliminary data.</text>
</comment>
<evidence type="ECO:0000259" key="18">
    <source>
        <dbReference type="PROSITE" id="PS50868"/>
    </source>
</evidence>
<dbReference type="AlphaFoldDB" id="A0A4C2EDJ3"/>
<feature type="compositionally biased region" description="Polar residues" evidence="16">
    <location>
        <begin position="596"/>
        <end position="610"/>
    </location>
</feature>
<keyword evidence="10 14" id="KW-0539">Nucleus</keyword>
<evidence type="ECO:0000313" key="19">
    <source>
        <dbReference type="EMBL" id="GCF00323.1"/>
    </source>
</evidence>
<name>A0A4C2EDJ3_9SACH</name>
<dbReference type="GO" id="GO:0005694">
    <property type="term" value="C:chromosome"/>
    <property type="evidence" value="ECO:0007669"/>
    <property type="project" value="UniProtKB-SubCell"/>
</dbReference>
<organism evidence="19 20">
    <name type="scientific">Zygosaccharomyces mellis</name>
    <dbReference type="NCBI Taxonomy" id="42258"/>
    <lineage>
        <taxon>Eukaryota</taxon>
        <taxon>Fungi</taxon>
        <taxon>Dikarya</taxon>
        <taxon>Ascomycota</taxon>
        <taxon>Saccharomycotina</taxon>
        <taxon>Saccharomycetes</taxon>
        <taxon>Saccharomycetales</taxon>
        <taxon>Saccharomycetaceae</taxon>
        <taxon>Zygosaccharomyces</taxon>
    </lineage>
</organism>
<evidence type="ECO:0000256" key="6">
    <source>
        <dbReference type="ARBA" id="ARBA00022603"/>
    </source>
</evidence>
<keyword evidence="8 14" id="KW-0949">S-adenosyl-L-methionine</keyword>
<dbReference type="Proteomes" id="UP000301737">
    <property type="component" value="Unassembled WGS sequence"/>
</dbReference>
<evidence type="ECO:0000256" key="8">
    <source>
        <dbReference type="ARBA" id="ARBA00022691"/>
    </source>
</evidence>
<keyword evidence="15" id="KW-0175">Coiled coil</keyword>
<evidence type="ECO:0000256" key="12">
    <source>
        <dbReference type="ARBA" id="ARBA00047583"/>
    </source>
</evidence>
<dbReference type="PROSITE" id="PS51572">
    <property type="entry name" value="SAM_MT43_1"/>
    <property type="match status" value="1"/>
</dbReference>
<evidence type="ECO:0000256" key="10">
    <source>
        <dbReference type="ARBA" id="ARBA00023242"/>
    </source>
</evidence>
<dbReference type="SMART" id="SM00508">
    <property type="entry name" value="PostSET"/>
    <property type="match status" value="1"/>
</dbReference>
<feature type="domain" description="SET" evidence="17">
    <location>
        <begin position="876"/>
        <end position="993"/>
    </location>
</feature>
<dbReference type="PANTHER" id="PTHR45814">
    <property type="entry name" value="HISTONE-LYSINE N-METHYLTRANSFERASE SETD1"/>
    <property type="match status" value="1"/>
</dbReference>
<evidence type="ECO:0000256" key="15">
    <source>
        <dbReference type="SAM" id="Coils"/>
    </source>
</evidence>
<dbReference type="PROSITE" id="PS50280">
    <property type="entry name" value="SET"/>
    <property type="match status" value="1"/>
</dbReference>
<feature type="region of interest" description="Disordered" evidence="16">
    <location>
        <begin position="800"/>
        <end position="844"/>
    </location>
</feature>
<dbReference type="InterPro" id="IPR024636">
    <property type="entry name" value="SET_assoc"/>
</dbReference>
<dbReference type="InterPro" id="IPR017111">
    <property type="entry name" value="Set1_fungi"/>
</dbReference>
<dbReference type="Pfam" id="PF11764">
    <property type="entry name" value="N-SET"/>
    <property type="match status" value="1"/>
</dbReference>
<feature type="region of interest" description="Disordered" evidence="16">
    <location>
        <begin position="591"/>
        <end position="646"/>
    </location>
</feature>
<dbReference type="SUPFAM" id="SSF82199">
    <property type="entry name" value="SET domain"/>
    <property type="match status" value="1"/>
</dbReference>
<dbReference type="PIRSF" id="PIRSF037104">
    <property type="entry name" value="Histone_H3-K4_mtfrase_Set1_fun"/>
    <property type="match status" value="1"/>
</dbReference>
<feature type="compositionally biased region" description="Polar residues" evidence="16">
    <location>
        <begin position="16"/>
        <end position="37"/>
    </location>
</feature>
<comment type="catalytic activity">
    <reaction evidence="11 14">
        <text>L-lysyl(4)-[histone H3] + 3 S-adenosyl-L-methionine = N(6),N(6),N(6)-trimethyl-L-lysyl(4)-[histone H3] + 3 S-adenosyl-L-homocysteine + 3 H(+)</text>
        <dbReference type="Rhea" id="RHEA:60260"/>
        <dbReference type="Rhea" id="RHEA-COMP:15537"/>
        <dbReference type="Rhea" id="RHEA-COMP:15547"/>
        <dbReference type="ChEBI" id="CHEBI:15378"/>
        <dbReference type="ChEBI" id="CHEBI:29969"/>
        <dbReference type="ChEBI" id="CHEBI:57856"/>
        <dbReference type="ChEBI" id="CHEBI:59789"/>
        <dbReference type="ChEBI" id="CHEBI:61961"/>
        <dbReference type="EC" id="2.1.1.354"/>
    </reaction>
</comment>
<feature type="coiled-coil region" evidence="15">
    <location>
        <begin position="314"/>
        <end position="342"/>
    </location>
</feature>
<dbReference type="PROSITE" id="PS50868">
    <property type="entry name" value="POST_SET"/>
    <property type="match status" value="1"/>
</dbReference>
<dbReference type="GO" id="GO:0032259">
    <property type="term" value="P:methylation"/>
    <property type="evidence" value="ECO:0007669"/>
    <property type="project" value="UniProtKB-KW"/>
</dbReference>
<feature type="compositionally biased region" description="Acidic residues" evidence="16">
    <location>
        <begin position="818"/>
        <end position="829"/>
    </location>
</feature>
<dbReference type="Pfam" id="PF11767">
    <property type="entry name" value="SET_assoc"/>
    <property type="match status" value="1"/>
</dbReference>
<evidence type="ECO:0000256" key="7">
    <source>
        <dbReference type="ARBA" id="ARBA00022679"/>
    </source>
</evidence>
<evidence type="ECO:0000256" key="3">
    <source>
        <dbReference type="ARBA" id="ARBA00012182"/>
    </source>
</evidence>
<dbReference type="InterPro" id="IPR048669">
    <property type="entry name" value="SET1_RBD"/>
</dbReference>
<feature type="region of interest" description="Disordered" evidence="16">
    <location>
        <begin position="1"/>
        <end position="83"/>
    </location>
</feature>
<dbReference type="GO" id="GO:0140999">
    <property type="term" value="F:histone H3K4 trimethyltransferase activity"/>
    <property type="evidence" value="ECO:0007669"/>
    <property type="project" value="UniProtKB-EC"/>
</dbReference>
<dbReference type="InterPro" id="IPR003616">
    <property type="entry name" value="Post-SET_dom"/>
</dbReference>
<reference evidence="19 20" key="1">
    <citation type="submission" date="2019-01" db="EMBL/GenBank/DDBJ databases">
        <title>Draft Genome Sequencing of Zygosaccharomyces mellis Ca-7.</title>
        <authorList>
            <person name="Shiwa Y."/>
            <person name="Kanesaki Y."/>
            <person name="Ishige T."/>
            <person name="Mura K."/>
            <person name="Hori T."/>
            <person name="Tamura T."/>
        </authorList>
    </citation>
    <scope>NUCLEOTIDE SEQUENCE [LARGE SCALE GENOMIC DNA]</scope>
    <source>
        <strain evidence="19 20">Ca-7</strain>
    </source>
</reference>
<dbReference type="InterPro" id="IPR024657">
    <property type="entry name" value="COMPASS_Set1_N-SET"/>
</dbReference>
<evidence type="ECO:0000256" key="11">
    <source>
        <dbReference type="ARBA" id="ARBA00047571"/>
    </source>
</evidence>
<evidence type="ECO:0000256" key="4">
    <source>
        <dbReference type="ARBA" id="ARBA00015839"/>
    </source>
</evidence>
<accession>A0A4C2EDJ3</accession>
<comment type="function">
    <text evidence="14">Catalytic component of the COMPASS (Set1C) complex that specifically mono-, di- and trimethylates histone H3 to form H3K4me1/2/3. COMPASS recognizes ubiquitinated H2B on one face of the nucleosome which stimulates the methylation of H3 on the opposing face.</text>
</comment>
<gene>
    <name evidence="19" type="primary">SET1</name>
    <name evidence="19" type="ORF">ZYGM_002018</name>
</gene>
<evidence type="ECO:0000256" key="5">
    <source>
        <dbReference type="ARBA" id="ARBA00022454"/>
    </source>
</evidence>
<feature type="compositionally biased region" description="Basic and acidic residues" evidence="16">
    <location>
        <begin position="633"/>
        <end position="643"/>
    </location>
</feature>
<comment type="subcellular location">
    <subcellularLocation>
        <location evidence="2">Chromosome</location>
    </subcellularLocation>
    <subcellularLocation>
        <location evidence="1 14">Nucleus</location>
    </subcellularLocation>
</comment>
<feature type="compositionally biased region" description="Acidic residues" evidence="16">
    <location>
        <begin position="611"/>
        <end position="632"/>
    </location>
</feature>
<dbReference type="EMBL" id="BIMX01000017">
    <property type="protein sequence ID" value="GCF00323.1"/>
    <property type="molecule type" value="Genomic_DNA"/>
</dbReference>
<dbReference type="InterPro" id="IPR044570">
    <property type="entry name" value="Set1-like"/>
</dbReference>
<dbReference type="Gene3D" id="2.170.270.10">
    <property type="entry name" value="SET domain"/>
    <property type="match status" value="1"/>
</dbReference>
<dbReference type="InterPro" id="IPR046341">
    <property type="entry name" value="SET_dom_sf"/>
</dbReference>
<proteinExistence type="predicted"/>
<dbReference type="EC" id="2.1.1.354" evidence="3 14"/>
<dbReference type="Gene3D" id="3.30.70.330">
    <property type="match status" value="1"/>
</dbReference>
<dbReference type="GO" id="GO:0045944">
    <property type="term" value="P:positive regulation of transcription by RNA polymerase II"/>
    <property type="evidence" value="ECO:0007669"/>
    <property type="project" value="UniProtKB-ARBA"/>
</dbReference>
<dbReference type="SMART" id="SM00317">
    <property type="entry name" value="SET"/>
    <property type="match status" value="1"/>
</dbReference>
<keyword evidence="6 14" id="KW-0489">Methyltransferase</keyword>
<dbReference type="InterPro" id="IPR001214">
    <property type="entry name" value="SET_dom"/>
</dbReference>
<dbReference type="PANTHER" id="PTHR45814:SF2">
    <property type="entry name" value="HISTONE-LYSINE N-METHYLTRANSFERASE SETD1"/>
    <property type="match status" value="1"/>
</dbReference>
<dbReference type="InterPro" id="IPR012677">
    <property type="entry name" value="Nucleotide-bd_a/b_plait_sf"/>
</dbReference>
<evidence type="ECO:0000259" key="17">
    <source>
        <dbReference type="PROSITE" id="PS50280"/>
    </source>
</evidence>
<evidence type="ECO:0000256" key="9">
    <source>
        <dbReference type="ARBA" id="ARBA00022853"/>
    </source>
</evidence>
<dbReference type="FunFam" id="2.170.270.10:FF:000056">
    <property type="entry name" value="Histone-lysine N-methyltransferase, H3 lysine-4 specific"/>
    <property type="match status" value="1"/>
</dbReference>